<dbReference type="CDD" id="cd04765">
    <property type="entry name" value="HTH_MlrA-like_sg2"/>
    <property type="match status" value="1"/>
</dbReference>
<dbReference type="AlphaFoldDB" id="A0A0F9UQS7"/>
<feature type="domain" description="HTH merR-type" evidence="2">
    <location>
        <begin position="68"/>
        <end position="138"/>
    </location>
</feature>
<evidence type="ECO:0000256" key="1">
    <source>
        <dbReference type="ARBA" id="ARBA00023125"/>
    </source>
</evidence>
<dbReference type="Pfam" id="PF13411">
    <property type="entry name" value="MerR_1"/>
    <property type="match status" value="1"/>
</dbReference>
<accession>A0A0F9UQS7</accession>
<dbReference type="InterPro" id="IPR047057">
    <property type="entry name" value="MerR_fam"/>
</dbReference>
<proteinExistence type="predicted"/>
<dbReference type="GO" id="GO:0003700">
    <property type="term" value="F:DNA-binding transcription factor activity"/>
    <property type="evidence" value="ECO:0007669"/>
    <property type="project" value="InterPro"/>
</dbReference>
<protein>
    <recommendedName>
        <fullName evidence="2">HTH merR-type domain-containing protein</fullName>
    </recommendedName>
</protein>
<keyword evidence="1" id="KW-0238">DNA-binding</keyword>
<evidence type="ECO:0000259" key="2">
    <source>
        <dbReference type="PROSITE" id="PS50937"/>
    </source>
</evidence>
<dbReference type="Gene3D" id="1.10.1660.10">
    <property type="match status" value="1"/>
</dbReference>
<name>A0A0F9UQS7_9ZZZZ</name>
<comment type="caution">
    <text evidence="3">The sequence shown here is derived from an EMBL/GenBank/DDBJ whole genome shotgun (WGS) entry which is preliminary data.</text>
</comment>
<gene>
    <name evidence="3" type="ORF">LCGC14_0501060</name>
</gene>
<dbReference type="EMBL" id="LAZR01000587">
    <property type="protein sequence ID" value="KKN63516.1"/>
    <property type="molecule type" value="Genomic_DNA"/>
</dbReference>
<dbReference type="PROSITE" id="PS50937">
    <property type="entry name" value="HTH_MERR_2"/>
    <property type="match status" value="1"/>
</dbReference>
<organism evidence="3">
    <name type="scientific">marine sediment metagenome</name>
    <dbReference type="NCBI Taxonomy" id="412755"/>
    <lineage>
        <taxon>unclassified sequences</taxon>
        <taxon>metagenomes</taxon>
        <taxon>ecological metagenomes</taxon>
    </lineage>
</organism>
<sequence>MSKRKARIIGTSTVEDLSSEQNFKKMWNDTPTIMKRTGEKLGDKPIPYNVAINPNKMPYKHKEIEKRYFTIGEVAKKLNVATSLLRFWEEEFDQIHPKKNKKGNRQYSPDDVRWIGRIYHLVKVRGFQLWGARKELKIEAAENISILIAGK</sequence>
<dbReference type="InterPro" id="IPR009061">
    <property type="entry name" value="DNA-bd_dom_put_sf"/>
</dbReference>
<dbReference type="PANTHER" id="PTHR30204">
    <property type="entry name" value="REDOX-CYCLING DRUG-SENSING TRANSCRIPTIONAL ACTIVATOR SOXR"/>
    <property type="match status" value="1"/>
</dbReference>
<reference evidence="3" key="1">
    <citation type="journal article" date="2015" name="Nature">
        <title>Complex archaea that bridge the gap between prokaryotes and eukaryotes.</title>
        <authorList>
            <person name="Spang A."/>
            <person name="Saw J.H."/>
            <person name="Jorgensen S.L."/>
            <person name="Zaremba-Niedzwiedzka K."/>
            <person name="Martijn J."/>
            <person name="Lind A.E."/>
            <person name="van Eijk R."/>
            <person name="Schleper C."/>
            <person name="Guy L."/>
            <person name="Ettema T.J."/>
        </authorList>
    </citation>
    <scope>NUCLEOTIDE SEQUENCE</scope>
</reference>
<dbReference type="SMART" id="SM00422">
    <property type="entry name" value="HTH_MERR"/>
    <property type="match status" value="1"/>
</dbReference>
<dbReference type="InterPro" id="IPR000551">
    <property type="entry name" value="MerR-type_HTH_dom"/>
</dbReference>
<evidence type="ECO:0000313" key="3">
    <source>
        <dbReference type="EMBL" id="KKN63516.1"/>
    </source>
</evidence>
<dbReference type="PANTHER" id="PTHR30204:SF15">
    <property type="entry name" value="BLL5018 PROTEIN"/>
    <property type="match status" value="1"/>
</dbReference>
<dbReference type="SUPFAM" id="SSF46955">
    <property type="entry name" value="Putative DNA-binding domain"/>
    <property type="match status" value="1"/>
</dbReference>
<dbReference type="GO" id="GO:0003677">
    <property type="term" value="F:DNA binding"/>
    <property type="evidence" value="ECO:0007669"/>
    <property type="project" value="UniProtKB-KW"/>
</dbReference>